<evidence type="ECO:0000259" key="1">
    <source>
        <dbReference type="Pfam" id="PF13271"/>
    </source>
</evidence>
<keyword evidence="3" id="KW-1185">Reference proteome</keyword>
<dbReference type="RefSeq" id="WP_310370159.1">
    <property type="nucleotide sequence ID" value="NZ_JAVDXT010000001.1"/>
</dbReference>
<dbReference type="InterPro" id="IPR025139">
    <property type="entry name" value="DUF4062"/>
</dbReference>
<protein>
    <recommendedName>
        <fullName evidence="1">DUF4062 domain-containing protein</fullName>
    </recommendedName>
</protein>
<organism evidence="2 3">
    <name type="scientific">Rhodoferax ferrireducens</name>
    <dbReference type="NCBI Taxonomy" id="192843"/>
    <lineage>
        <taxon>Bacteria</taxon>
        <taxon>Pseudomonadati</taxon>
        <taxon>Pseudomonadota</taxon>
        <taxon>Betaproteobacteria</taxon>
        <taxon>Burkholderiales</taxon>
        <taxon>Comamonadaceae</taxon>
        <taxon>Rhodoferax</taxon>
    </lineage>
</organism>
<proteinExistence type="predicted"/>
<gene>
    <name evidence="2" type="ORF">J2X19_000394</name>
</gene>
<evidence type="ECO:0000313" key="2">
    <source>
        <dbReference type="EMBL" id="MDR7375736.1"/>
    </source>
</evidence>
<dbReference type="EMBL" id="JAVDXT010000001">
    <property type="protein sequence ID" value="MDR7375736.1"/>
    <property type="molecule type" value="Genomic_DNA"/>
</dbReference>
<dbReference type="Pfam" id="PF13271">
    <property type="entry name" value="DUF4062"/>
    <property type="match status" value="1"/>
</dbReference>
<dbReference type="Proteomes" id="UP001180487">
    <property type="component" value="Unassembled WGS sequence"/>
</dbReference>
<reference evidence="2 3" key="1">
    <citation type="submission" date="2023-07" db="EMBL/GenBank/DDBJ databases">
        <title>Sorghum-associated microbial communities from plants grown in Nebraska, USA.</title>
        <authorList>
            <person name="Schachtman D."/>
        </authorList>
    </citation>
    <scope>NUCLEOTIDE SEQUENCE [LARGE SCALE GENOMIC DNA]</scope>
    <source>
        <strain evidence="2 3">BE313</strain>
    </source>
</reference>
<comment type="caution">
    <text evidence="2">The sequence shown here is derived from an EMBL/GenBank/DDBJ whole genome shotgun (WGS) entry which is preliminary data.</text>
</comment>
<sequence length="387" mass="44036">MHPLSLFISSTCYDLKSLREHLRSELKSWGHDPVLSEFPSFPVSPELSTVENCKRVVRERADLLVLIIGGKRGSLDPNTKKSVVNSEYQEARLNGLDCVVFVDKQVWDLLPIYRKNKEVDFAPTVDNPAVFAFIEQIIEDTKWVFPFNRTEEILETLRVQLSTRFRDLLLRSRQNRLSVPPAFAAEPGHITRIAVDKPELWEYRLACALLKDRSRRIDERFGELESGFVVRRTKFLPGPDTLNYIQDLLDDLVNIVQAVSKVLAEQLTPSFGPPGVPGNAENMKAACDNLYLLFLTLFEWELDVRFVRPHEACADLFPKMHGWTTEMRAKLKRLIDEFETLLSTSDLSGNHTITMTINAPAGLQSLVEEFHRMAKDPKVLAAFAPGA</sequence>
<accession>A0ABU2C322</accession>
<feature type="domain" description="DUF4062" evidence="1">
    <location>
        <begin position="7"/>
        <end position="91"/>
    </location>
</feature>
<evidence type="ECO:0000313" key="3">
    <source>
        <dbReference type="Proteomes" id="UP001180487"/>
    </source>
</evidence>
<name>A0ABU2C322_9BURK</name>